<evidence type="ECO:0000313" key="1">
    <source>
        <dbReference type="EMBL" id="KKK95955.1"/>
    </source>
</evidence>
<dbReference type="EMBL" id="LAZR01046688">
    <property type="protein sequence ID" value="KKK95955.1"/>
    <property type="molecule type" value="Genomic_DNA"/>
</dbReference>
<comment type="caution">
    <text evidence="1">The sequence shown here is derived from an EMBL/GenBank/DDBJ whole genome shotgun (WGS) entry which is preliminary data.</text>
</comment>
<organism evidence="1">
    <name type="scientific">marine sediment metagenome</name>
    <dbReference type="NCBI Taxonomy" id="412755"/>
    <lineage>
        <taxon>unclassified sequences</taxon>
        <taxon>metagenomes</taxon>
        <taxon>ecological metagenomes</taxon>
    </lineage>
</organism>
<sequence>MASEEKGGKMSQNEFIEVTDQQGDKLKIEISWESDVWKWVRIFKAILRWLEFPESTVEKALGKEE</sequence>
<name>A0A0F9ACG7_9ZZZZ</name>
<gene>
    <name evidence="1" type="ORF">LCGC14_2667600</name>
</gene>
<proteinExistence type="predicted"/>
<reference evidence="1" key="1">
    <citation type="journal article" date="2015" name="Nature">
        <title>Complex archaea that bridge the gap between prokaryotes and eukaryotes.</title>
        <authorList>
            <person name="Spang A."/>
            <person name="Saw J.H."/>
            <person name="Jorgensen S.L."/>
            <person name="Zaremba-Niedzwiedzka K."/>
            <person name="Martijn J."/>
            <person name="Lind A.E."/>
            <person name="van Eijk R."/>
            <person name="Schleper C."/>
            <person name="Guy L."/>
            <person name="Ettema T.J."/>
        </authorList>
    </citation>
    <scope>NUCLEOTIDE SEQUENCE</scope>
</reference>
<protein>
    <submittedName>
        <fullName evidence="1">Uncharacterized protein</fullName>
    </submittedName>
</protein>
<dbReference type="AlphaFoldDB" id="A0A0F9ACG7"/>
<accession>A0A0F9ACG7</accession>